<name>A0A0P6XD24_9CHLR</name>
<keyword evidence="4" id="KW-0862">Zinc</keyword>
<evidence type="ECO:0000313" key="6">
    <source>
        <dbReference type="EMBL" id="KPL72805.1"/>
    </source>
</evidence>
<dbReference type="GO" id="GO:0016787">
    <property type="term" value="F:hydrolase activity"/>
    <property type="evidence" value="ECO:0007669"/>
    <property type="project" value="UniProtKB-KW"/>
</dbReference>
<dbReference type="InterPro" id="IPR051453">
    <property type="entry name" value="MBL_Glyoxalase_II"/>
</dbReference>
<dbReference type="SUPFAM" id="SSF56281">
    <property type="entry name" value="Metallo-hydrolase/oxidoreductase"/>
    <property type="match status" value="1"/>
</dbReference>
<reference evidence="6 7" key="1">
    <citation type="submission" date="2015-07" db="EMBL/GenBank/DDBJ databases">
        <title>Genome sequence of Leptolinea tardivitalis DSM 16556.</title>
        <authorList>
            <person name="Hemp J."/>
            <person name="Ward L.M."/>
            <person name="Pace L.A."/>
            <person name="Fischer W.W."/>
        </authorList>
    </citation>
    <scope>NUCLEOTIDE SEQUENCE [LARGE SCALE GENOMIC DNA]</scope>
    <source>
        <strain evidence="6 7">YMTK-2</strain>
    </source>
</reference>
<evidence type="ECO:0000256" key="4">
    <source>
        <dbReference type="ARBA" id="ARBA00022833"/>
    </source>
</evidence>
<comment type="cofactor">
    <cofactor evidence="1">
        <name>Zn(2+)</name>
        <dbReference type="ChEBI" id="CHEBI:29105"/>
    </cofactor>
</comment>
<proteinExistence type="predicted"/>
<organism evidence="6 7">
    <name type="scientific">Leptolinea tardivitalis</name>
    <dbReference type="NCBI Taxonomy" id="229920"/>
    <lineage>
        <taxon>Bacteria</taxon>
        <taxon>Bacillati</taxon>
        <taxon>Chloroflexota</taxon>
        <taxon>Anaerolineae</taxon>
        <taxon>Anaerolineales</taxon>
        <taxon>Anaerolineaceae</taxon>
        <taxon>Leptolinea</taxon>
    </lineage>
</organism>
<dbReference type="OrthoDB" id="9802248at2"/>
<dbReference type="InterPro" id="IPR001279">
    <property type="entry name" value="Metallo-B-lactamas"/>
</dbReference>
<dbReference type="STRING" id="229920.ADM99_06985"/>
<dbReference type="Pfam" id="PF00753">
    <property type="entry name" value="Lactamase_B"/>
    <property type="match status" value="1"/>
</dbReference>
<dbReference type="PANTHER" id="PTHR46233:SF3">
    <property type="entry name" value="HYDROXYACYLGLUTATHIONE HYDROLASE GLOC"/>
    <property type="match status" value="1"/>
</dbReference>
<keyword evidence="3" id="KW-0378">Hydrolase</keyword>
<accession>A0A0P6XD24</accession>
<gene>
    <name evidence="6" type="ORF">ADM99_06985</name>
</gene>
<dbReference type="SMART" id="SM00849">
    <property type="entry name" value="Lactamase_B"/>
    <property type="match status" value="1"/>
</dbReference>
<evidence type="ECO:0000313" key="7">
    <source>
        <dbReference type="Proteomes" id="UP000050430"/>
    </source>
</evidence>
<dbReference type="PANTHER" id="PTHR46233">
    <property type="entry name" value="HYDROXYACYLGLUTATHIONE HYDROLASE GLOC"/>
    <property type="match status" value="1"/>
</dbReference>
<dbReference type="PATRIC" id="fig|229920.5.peg.1366"/>
<evidence type="ECO:0000256" key="2">
    <source>
        <dbReference type="ARBA" id="ARBA00022723"/>
    </source>
</evidence>
<evidence type="ECO:0000259" key="5">
    <source>
        <dbReference type="SMART" id="SM00849"/>
    </source>
</evidence>
<dbReference type="GO" id="GO:0046872">
    <property type="term" value="F:metal ion binding"/>
    <property type="evidence" value="ECO:0007669"/>
    <property type="project" value="UniProtKB-KW"/>
</dbReference>
<evidence type="ECO:0000256" key="1">
    <source>
        <dbReference type="ARBA" id="ARBA00001947"/>
    </source>
</evidence>
<sequence>MSLKIETFILGPIDNNSYLLWDEDTRDAAVIDPSFDAGRVAESVLSNDLNLTGFWLTHGHFDHFVGTPAIIEILRRQAPLYLHKADLAMFADGGLARQFGFPLPDMPNPTDYLTDGQILQLGESKITVWHTPGHSPGHVIFYAEEISMLFTGDLIFRQSVGRTDLTGADSDELLRSIYNVVLPLPGETILLSGHGEPTTIDDEVEYNPYLN</sequence>
<dbReference type="RefSeq" id="WP_062421085.1">
    <property type="nucleotide sequence ID" value="NZ_BBYA01000008.1"/>
</dbReference>
<dbReference type="InterPro" id="IPR036866">
    <property type="entry name" value="RibonucZ/Hydroxyglut_hydro"/>
</dbReference>
<dbReference type="AlphaFoldDB" id="A0A0P6XD24"/>
<evidence type="ECO:0000256" key="3">
    <source>
        <dbReference type="ARBA" id="ARBA00022801"/>
    </source>
</evidence>
<protein>
    <recommendedName>
        <fullName evidence="5">Metallo-beta-lactamase domain-containing protein</fullName>
    </recommendedName>
</protein>
<dbReference type="Gene3D" id="3.60.15.10">
    <property type="entry name" value="Ribonuclease Z/Hydroxyacylglutathione hydrolase-like"/>
    <property type="match status" value="1"/>
</dbReference>
<dbReference type="Proteomes" id="UP000050430">
    <property type="component" value="Unassembled WGS sequence"/>
</dbReference>
<comment type="caution">
    <text evidence="6">The sequence shown here is derived from an EMBL/GenBank/DDBJ whole genome shotgun (WGS) entry which is preliminary data.</text>
</comment>
<feature type="domain" description="Metallo-beta-lactamase" evidence="5">
    <location>
        <begin position="14"/>
        <end position="194"/>
    </location>
</feature>
<dbReference type="EMBL" id="LGCK01000007">
    <property type="protein sequence ID" value="KPL72805.1"/>
    <property type="molecule type" value="Genomic_DNA"/>
</dbReference>
<keyword evidence="7" id="KW-1185">Reference proteome</keyword>
<keyword evidence="2" id="KW-0479">Metal-binding</keyword>